<name>A0A088RLA6_LEIPA</name>
<proteinExistence type="predicted"/>
<gene>
    <name evidence="1" type="ORF">LPMP_141000</name>
</gene>
<evidence type="ECO:0000313" key="1">
    <source>
        <dbReference type="EMBL" id="AIN96678.1"/>
    </source>
</evidence>
<keyword evidence="2" id="KW-1185">Reference proteome</keyword>
<sequence>MIGLKSMSGVRDVVRGGSWPARLLNTFTSRAARESFEFDAVVTEACATANVAVPSEADLPHAHWWKKLCRACQDKTGTTKHGSQLLRSRLTNALAQRLAVEEVYRLNGDEIAKEDAVDDPIVVMGLPRSNGHMAAHVLTRSGLFLTPRQCDTLSPSSLLDIERRDAFHKKFRGFSYLHPDFLCVRVPQADQVDDDLTLHLMTPQSYAWGLLHGLDEYLLECLEEDQLPVYTEVRRVMELLQWYWKCGHFSEPVTREFDPIDNMMERQTYGTKNVLLHPHWLLYSPFAILSSDAVNIVFPKMRAIWVHRALSQCLPSLCSALCLHNGLYTGKPPSDSQLASMGEKVLGIFGSGTAHAIEYYGKFDQRRMAHWSNRDVKRHATRVATKTLDYFGIELDRYRRMQMISGQTEYVSVSRPLHDAQMPYFCLHDGVIGDVFQDYIYQFEEFAFEKKFGITLKEHTPLAAPADAMAMRGIAHGSSEPRSAPALGLGQPMVGHFQQESRGFR</sequence>
<dbReference type="KEGG" id="lpan:LPMP_141000"/>
<dbReference type="GeneID" id="22573367"/>
<protein>
    <submittedName>
        <fullName evidence="1">Nucleoside triphosphate hydrolase, putative</fullName>
    </submittedName>
</protein>
<dbReference type="VEuPathDB" id="TriTrypDB:LPAL13_140015400"/>
<dbReference type="EMBL" id="CP009383">
    <property type="protein sequence ID" value="AIN96678.1"/>
    <property type="molecule type" value="Genomic_DNA"/>
</dbReference>
<dbReference type="AlphaFoldDB" id="A0A088RLA6"/>
<evidence type="ECO:0000313" key="2">
    <source>
        <dbReference type="Proteomes" id="UP000063063"/>
    </source>
</evidence>
<dbReference type="VEuPathDB" id="TriTrypDB:LPMP_141000"/>
<dbReference type="Gene3D" id="3.40.50.300">
    <property type="entry name" value="P-loop containing nucleotide triphosphate hydrolases"/>
    <property type="match status" value="1"/>
</dbReference>
<accession>A0A088RLA6</accession>
<dbReference type="eggNOG" id="ENOG502QVW3">
    <property type="taxonomic scope" value="Eukaryota"/>
</dbReference>
<dbReference type="RefSeq" id="XP_010697331.1">
    <property type="nucleotide sequence ID" value="XM_010699029.1"/>
</dbReference>
<dbReference type="SUPFAM" id="SSF52540">
    <property type="entry name" value="P-loop containing nucleoside triphosphate hydrolases"/>
    <property type="match status" value="1"/>
</dbReference>
<dbReference type="Proteomes" id="UP000063063">
    <property type="component" value="Chromosome 14"/>
</dbReference>
<dbReference type="InterPro" id="IPR027417">
    <property type="entry name" value="P-loop_NTPase"/>
</dbReference>
<organism evidence="1 2">
    <name type="scientific">Leishmania panamensis</name>
    <dbReference type="NCBI Taxonomy" id="5679"/>
    <lineage>
        <taxon>Eukaryota</taxon>
        <taxon>Discoba</taxon>
        <taxon>Euglenozoa</taxon>
        <taxon>Kinetoplastea</taxon>
        <taxon>Metakinetoplastina</taxon>
        <taxon>Trypanosomatida</taxon>
        <taxon>Trypanosomatidae</taxon>
        <taxon>Leishmaniinae</taxon>
        <taxon>Leishmania</taxon>
        <taxon>Leishmania guyanensis species complex</taxon>
    </lineage>
</organism>
<dbReference type="OrthoDB" id="429813at2759"/>
<reference evidence="1 2" key="1">
    <citation type="journal article" date="2015" name="Sci. Rep.">
        <title>The genome of Leishmania panamensis: insights into genomics of the L. (Viannia) subgenus.</title>
        <authorList>
            <person name="Llanes A."/>
            <person name="Restrepo C.M."/>
            <person name="Vecchio G.D."/>
            <person name="Anguizola F.J."/>
            <person name="Lleonart R."/>
        </authorList>
    </citation>
    <scope>NUCLEOTIDE SEQUENCE [LARGE SCALE GENOMIC DNA]</scope>
    <source>
        <strain evidence="1 2">MHOM/PA/94/PSC-1</strain>
    </source>
</reference>
<keyword evidence="1" id="KW-0378">Hydrolase</keyword>